<evidence type="ECO:0000256" key="2">
    <source>
        <dbReference type="ARBA" id="ARBA00023125"/>
    </source>
</evidence>
<dbReference type="PROSITE" id="PS50977">
    <property type="entry name" value="HTH_TETR_2"/>
    <property type="match status" value="1"/>
</dbReference>
<dbReference type="Proteomes" id="UP001596037">
    <property type="component" value="Unassembled WGS sequence"/>
</dbReference>
<organism evidence="6 7">
    <name type="scientific">Caenimonas terrae</name>
    <dbReference type="NCBI Taxonomy" id="696074"/>
    <lineage>
        <taxon>Bacteria</taxon>
        <taxon>Pseudomonadati</taxon>
        <taxon>Pseudomonadota</taxon>
        <taxon>Betaproteobacteria</taxon>
        <taxon>Burkholderiales</taxon>
        <taxon>Comamonadaceae</taxon>
        <taxon>Caenimonas</taxon>
    </lineage>
</organism>
<name>A0ABW0NEI2_9BURK</name>
<evidence type="ECO:0000256" key="4">
    <source>
        <dbReference type="PROSITE-ProRule" id="PRU00335"/>
    </source>
</evidence>
<dbReference type="SUPFAM" id="SSF46689">
    <property type="entry name" value="Homeodomain-like"/>
    <property type="match status" value="1"/>
</dbReference>
<dbReference type="EMBL" id="JBHSMF010000006">
    <property type="protein sequence ID" value="MFC5497387.1"/>
    <property type="molecule type" value="Genomic_DNA"/>
</dbReference>
<evidence type="ECO:0000259" key="5">
    <source>
        <dbReference type="PROSITE" id="PS50977"/>
    </source>
</evidence>
<dbReference type="PANTHER" id="PTHR30055">
    <property type="entry name" value="HTH-TYPE TRANSCRIPTIONAL REGULATOR RUTR"/>
    <property type="match status" value="1"/>
</dbReference>
<dbReference type="PANTHER" id="PTHR30055:SF234">
    <property type="entry name" value="HTH-TYPE TRANSCRIPTIONAL REGULATOR BETI"/>
    <property type="match status" value="1"/>
</dbReference>
<evidence type="ECO:0000313" key="7">
    <source>
        <dbReference type="Proteomes" id="UP001596037"/>
    </source>
</evidence>
<dbReference type="InterPro" id="IPR001647">
    <property type="entry name" value="HTH_TetR"/>
</dbReference>
<keyword evidence="7" id="KW-1185">Reference proteome</keyword>
<evidence type="ECO:0000256" key="1">
    <source>
        <dbReference type="ARBA" id="ARBA00023015"/>
    </source>
</evidence>
<dbReference type="InterPro" id="IPR050109">
    <property type="entry name" value="HTH-type_TetR-like_transc_reg"/>
</dbReference>
<feature type="domain" description="HTH tetR-type" evidence="5">
    <location>
        <begin position="9"/>
        <end position="69"/>
    </location>
</feature>
<comment type="caution">
    <text evidence="6">The sequence shown here is derived from an EMBL/GenBank/DDBJ whole genome shotgun (WGS) entry which is preliminary data.</text>
</comment>
<reference evidence="7" key="1">
    <citation type="journal article" date="2019" name="Int. J. Syst. Evol. Microbiol.">
        <title>The Global Catalogue of Microorganisms (GCM) 10K type strain sequencing project: providing services to taxonomists for standard genome sequencing and annotation.</title>
        <authorList>
            <consortium name="The Broad Institute Genomics Platform"/>
            <consortium name="The Broad Institute Genome Sequencing Center for Infectious Disease"/>
            <person name="Wu L."/>
            <person name="Ma J."/>
        </authorList>
    </citation>
    <scope>NUCLEOTIDE SEQUENCE [LARGE SCALE GENOMIC DNA]</scope>
    <source>
        <strain evidence="7">CCUG 57401</strain>
    </source>
</reference>
<accession>A0ABW0NEI2</accession>
<sequence length="195" mass="21009">MSTADRPEPAHRSRLLEGIACAVAAKGYADTTIADIVREAGVSRRTFYEYFATKAECFIALYEAANRNTLAVLRQALDPAHQWQTQLDRALVAYLGSMAQNPALLRSLSIGILGLGDEGIAARRRVNQALCRFMLQVVNAGTGHPRKTPLTQEMALAVIGGINELVLQAIEQGRAGQLEQLAGPAGELVRAVTRA</sequence>
<keyword evidence="3" id="KW-0804">Transcription</keyword>
<keyword evidence="1" id="KW-0805">Transcription regulation</keyword>
<dbReference type="Pfam" id="PF00440">
    <property type="entry name" value="TetR_N"/>
    <property type="match status" value="1"/>
</dbReference>
<feature type="DNA-binding region" description="H-T-H motif" evidence="4">
    <location>
        <begin position="32"/>
        <end position="51"/>
    </location>
</feature>
<dbReference type="Gene3D" id="1.10.357.10">
    <property type="entry name" value="Tetracycline Repressor, domain 2"/>
    <property type="match status" value="1"/>
</dbReference>
<dbReference type="RefSeq" id="WP_376849437.1">
    <property type="nucleotide sequence ID" value="NZ_JBHSMF010000006.1"/>
</dbReference>
<proteinExistence type="predicted"/>
<evidence type="ECO:0000256" key="3">
    <source>
        <dbReference type="ARBA" id="ARBA00023163"/>
    </source>
</evidence>
<keyword evidence="2 4" id="KW-0238">DNA-binding</keyword>
<evidence type="ECO:0000313" key="6">
    <source>
        <dbReference type="EMBL" id="MFC5497387.1"/>
    </source>
</evidence>
<protein>
    <submittedName>
        <fullName evidence="6">TetR/AcrR family transcriptional regulator</fullName>
    </submittedName>
</protein>
<dbReference type="InterPro" id="IPR009057">
    <property type="entry name" value="Homeodomain-like_sf"/>
</dbReference>
<gene>
    <name evidence="6" type="ORF">ACFPOE_07570</name>
</gene>